<dbReference type="EMBL" id="JBHTIL010000001">
    <property type="protein sequence ID" value="MFD0924488.1"/>
    <property type="molecule type" value="Genomic_DNA"/>
</dbReference>
<dbReference type="RefSeq" id="WP_253647482.1">
    <property type="nucleotide sequence ID" value="NZ_BAAAMO010000002.1"/>
</dbReference>
<dbReference type="NCBIfam" id="TIGR00199">
    <property type="entry name" value="PncC_domain"/>
    <property type="match status" value="1"/>
</dbReference>
<reference evidence="4" key="1">
    <citation type="journal article" date="2019" name="Int. J. Syst. Evol. Microbiol.">
        <title>The Global Catalogue of Microorganisms (GCM) 10K type strain sequencing project: providing services to taxonomists for standard genome sequencing and annotation.</title>
        <authorList>
            <consortium name="The Broad Institute Genomics Platform"/>
            <consortium name="The Broad Institute Genome Sequencing Center for Infectious Disease"/>
            <person name="Wu L."/>
            <person name="Ma J."/>
        </authorList>
    </citation>
    <scope>NUCLEOTIDE SEQUENCE [LARGE SCALE GENOMIC DNA]</scope>
    <source>
        <strain evidence="4">CCUG 50873</strain>
    </source>
</reference>
<proteinExistence type="inferred from homology"/>
<sequence length="428" mass="44064">MSARAGIVVTGTEVLTGQISDRNGPWVATQLLDLGVDVAHITVCGDRPADLTAALAFLAREGVDLIVTSGGLGPTADDLTVATVAEFCGRTLVLDSAVEATITDIVRSWSLRRGVDPDRESVRAATRKQAMVPDGAVVLSPAGTAPGVVVPAGADTPVVLVLPGPPRELQAMWPDAIASATVVDAIAGRVDLSTETIRMYGTAESELAETLREAETIAGFAELEITTCLRDGELEMVTRHAPPAAEAYRAVADMVLDRHGDTVFSTDGSTLSEQVATLVAGHRVATAESCTGGMIAARLTDRAGSSDYVMGGVVSYSNDAKSDLLDVPSDMIAEHGAVSEQVAAAMARGALARLGADIAVSTTGIAGPGGGTAEKPVGTVYFGLARADGDVVTRRLVLAGSRADVRERSVTVAMHLLRRALLGTLSAD</sequence>
<dbReference type="Proteomes" id="UP001597068">
    <property type="component" value="Unassembled WGS sequence"/>
</dbReference>
<comment type="similarity">
    <text evidence="1">Belongs to the CinA family.</text>
</comment>
<comment type="caution">
    <text evidence="3">The sequence shown here is derived from an EMBL/GenBank/DDBJ whole genome shotgun (WGS) entry which is preliminary data.</text>
</comment>
<keyword evidence="4" id="KW-1185">Reference proteome</keyword>
<dbReference type="SUPFAM" id="SSF53218">
    <property type="entry name" value="Molybdenum cofactor biosynthesis proteins"/>
    <property type="match status" value="1"/>
</dbReference>
<organism evidence="3 4">
    <name type="scientific">Williamsia deligens</name>
    <dbReference type="NCBI Taxonomy" id="321325"/>
    <lineage>
        <taxon>Bacteria</taxon>
        <taxon>Bacillati</taxon>
        <taxon>Actinomycetota</taxon>
        <taxon>Actinomycetes</taxon>
        <taxon>Mycobacteriales</taxon>
        <taxon>Nocardiaceae</taxon>
        <taxon>Williamsia</taxon>
    </lineage>
</organism>
<evidence type="ECO:0000313" key="3">
    <source>
        <dbReference type="EMBL" id="MFD0924488.1"/>
    </source>
</evidence>
<dbReference type="CDD" id="cd00885">
    <property type="entry name" value="cinA"/>
    <property type="match status" value="1"/>
</dbReference>
<feature type="domain" description="MoaB/Mog" evidence="2">
    <location>
        <begin position="6"/>
        <end position="184"/>
    </location>
</feature>
<dbReference type="NCBIfam" id="TIGR00200">
    <property type="entry name" value="cinA_nterm"/>
    <property type="match status" value="1"/>
</dbReference>
<evidence type="ECO:0000256" key="1">
    <source>
        <dbReference type="HAMAP-Rule" id="MF_00226"/>
    </source>
</evidence>
<dbReference type="PANTHER" id="PTHR13939:SF0">
    <property type="entry name" value="NMN AMIDOHYDROLASE-LIKE PROTEIN YFAY"/>
    <property type="match status" value="1"/>
</dbReference>
<dbReference type="PANTHER" id="PTHR13939">
    <property type="entry name" value="NICOTINAMIDE-NUCLEOTIDE AMIDOHYDROLASE PNCC"/>
    <property type="match status" value="1"/>
</dbReference>
<dbReference type="InterPro" id="IPR050101">
    <property type="entry name" value="CinA"/>
</dbReference>
<dbReference type="InterPro" id="IPR008135">
    <property type="entry name" value="Competence-induced_CinA"/>
</dbReference>
<protein>
    <recommendedName>
        <fullName evidence="1">CinA-like protein</fullName>
    </recommendedName>
</protein>
<dbReference type="Gene3D" id="3.90.950.20">
    <property type="entry name" value="CinA-like"/>
    <property type="match status" value="1"/>
</dbReference>
<evidence type="ECO:0000259" key="2">
    <source>
        <dbReference type="SMART" id="SM00852"/>
    </source>
</evidence>
<dbReference type="Pfam" id="PF00994">
    <property type="entry name" value="MoCF_biosynth"/>
    <property type="match status" value="1"/>
</dbReference>
<evidence type="ECO:0000313" key="4">
    <source>
        <dbReference type="Proteomes" id="UP001597068"/>
    </source>
</evidence>
<name>A0ABW3G3A2_9NOCA</name>
<dbReference type="Pfam" id="PF02464">
    <property type="entry name" value="CinA"/>
    <property type="match status" value="1"/>
</dbReference>
<dbReference type="Gene3D" id="3.40.980.10">
    <property type="entry name" value="MoaB/Mog-like domain"/>
    <property type="match status" value="1"/>
</dbReference>
<dbReference type="SUPFAM" id="SSF142433">
    <property type="entry name" value="CinA-like"/>
    <property type="match status" value="1"/>
</dbReference>
<dbReference type="InterPro" id="IPR001453">
    <property type="entry name" value="MoaB/Mog_dom"/>
</dbReference>
<dbReference type="InterPro" id="IPR036653">
    <property type="entry name" value="CinA-like_C"/>
</dbReference>
<dbReference type="PIRSF" id="PIRSF006728">
    <property type="entry name" value="CinA"/>
    <property type="match status" value="1"/>
</dbReference>
<dbReference type="InterPro" id="IPR036425">
    <property type="entry name" value="MoaB/Mog-like_dom_sf"/>
</dbReference>
<dbReference type="NCBIfam" id="NF001813">
    <property type="entry name" value="PRK00549.1"/>
    <property type="match status" value="1"/>
</dbReference>
<accession>A0ABW3G3A2</accession>
<gene>
    <name evidence="3" type="ORF">ACFQ04_01935</name>
</gene>
<dbReference type="SMART" id="SM00852">
    <property type="entry name" value="MoCF_biosynth"/>
    <property type="match status" value="1"/>
</dbReference>
<dbReference type="InterPro" id="IPR008136">
    <property type="entry name" value="CinA_C"/>
</dbReference>
<dbReference type="HAMAP" id="MF_00226_B">
    <property type="entry name" value="CinA_B"/>
    <property type="match status" value="1"/>
</dbReference>